<dbReference type="HOGENOM" id="CLU_2679229_0_0_6"/>
<geneLocation type="plasmid" evidence="2">
    <name>megaPlasmid mpAca1.1</name>
</geneLocation>
<accession>A0A059ZZC3</accession>
<reference evidence="1 2" key="1">
    <citation type="journal article" date="2009" name="J. Bacteriol.">
        <title>Draft genome sequence of the extremely acidophilic bacterium Acidithiobacillus caldus ATCC 51756 reveals metabolic versatility in the genus Acidithiobacillus.</title>
        <authorList>
            <person name="Valdes J."/>
            <person name="Quatrini R."/>
            <person name="Hallberg K."/>
            <person name="Dopson M."/>
            <person name="Valenzuela P.D."/>
            <person name="Holmes D.S."/>
        </authorList>
    </citation>
    <scope>NUCLEOTIDE SEQUENCE [LARGE SCALE GENOMIC DNA]</scope>
    <source>
        <strain evidence="2">ATCC 51756 / DSM 8584 / KU</strain>
        <plasmid evidence="2">megaPlasmid mpAca1.1</plasmid>
    </source>
</reference>
<dbReference type="AlphaFoldDB" id="A0A059ZZC3"/>
<gene>
    <name evidence="1" type="ORF">Acaty_m0200</name>
</gene>
<dbReference type="KEGG" id="acz:Acaty_m0200"/>
<dbReference type="EMBL" id="CP005987">
    <property type="protein sequence ID" value="AIA56773.1"/>
    <property type="molecule type" value="Genomic_DNA"/>
</dbReference>
<evidence type="ECO:0000313" key="1">
    <source>
        <dbReference type="EMBL" id="AIA56773.1"/>
    </source>
</evidence>
<protein>
    <submittedName>
        <fullName evidence="1">Uncharacterized protein</fullName>
    </submittedName>
</protein>
<dbReference type="Proteomes" id="UP000005522">
    <property type="component" value="Plasmid megap mpAca1.1"/>
</dbReference>
<sequence>MEVTTENKRYRGFWSSQAFYGQRYRTLKESDLPGFFCEEYGYKPEDLAAIQNLKVGEVWESQDYGMYHTVRRQK</sequence>
<dbReference type="RefSeq" id="WP_040131419.1">
    <property type="nucleotide sequence ID" value="NZ_CP005987.1"/>
</dbReference>
<proteinExistence type="predicted"/>
<evidence type="ECO:0000313" key="2">
    <source>
        <dbReference type="Proteomes" id="UP000005522"/>
    </source>
</evidence>
<organism evidence="1 2">
    <name type="scientific">Acidithiobacillus caldus (strain ATCC 51756 / DSM 8584 / KU)</name>
    <dbReference type="NCBI Taxonomy" id="637389"/>
    <lineage>
        <taxon>Bacteria</taxon>
        <taxon>Pseudomonadati</taxon>
        <taxon>Pseudomonadota</taxon>
        <taxon>Acidithiobacillia</taxon>
        <taxon>Acidithiobacillales</taxon>
        <taxon>Acidithiobacillaceae</taxon>
        <taxon>Acidithiobacillus</taxon>
    </lineage>
</organism>
<keyword evidence="1" id="KW-0614">Plasmid</keyword>
<name>A0A059ZZC3_ACICK</name>